<dbReference type="SUPFAM" id="SSF53187">
    <property type="entry name" value="Zn-dependent exopeptidases"/>
    <property type="match status" value="1"/>
</dbReference>
<keyword evidence="5" id="KW-0378">Hydrolase</keyword>
<dbReference type="Pfam" id="PF00246">
    <property type="entry name" value="Peptidase_M14"/>
    <property type="match status" value="1"/>
</dbReference>
<dbReference type="InterPro" id="IPR050821">
    <property type="entry name" value="Cytosolic_carboxypeptidase"/>
</dbReference>
<sequence>MSSFQNLGFSSCFDSGNGKLVTISDVGGLPIMRVNITNDPYTEVDGRAHKMWFHFKVSNLRGLQGKPLTVVLPNAGDCSYPGGWGGEALKGTPEGAAPYRACFSVDRQNWLRLNDTSYEDGELRMTLDAKAEPALEGADFVYLAYFAPYSQEQHMDLMATVVASSAKATVRTIGRTLDGADMELVTVRGSAKDEDAKKVWFIARQHPGESQASWWIDGFLRRLLDPSDPIANALLAKAVVHVVPMMNPDGARRGYLRTNAAGANLNREWQTPKLDYSPEVFHVLREMHEEGLDFCLDVHGDEALPYNFIAGGEGCPCWSDRLAALQKEWCDAYERTNPDFQQVEGYPVDKPNEANLAIGSNGMCQAFDALVMTMEMPFKDNANAPDMKVGWSADRCRRLGEAALDPTLAIVDKLR</sequence>
<accession>A0AAX4PIB0</accession>
<organism evidence="5 6">
    <name type="scientific">Chloropicon roscoffensis</name>
    <dbReference type="NCBI Taxonomy" id="1461544"/>
    <lineage>
        <taxon>Eukaryota</taxon>
        <taxon>Viridiplantae</taxon>
        <taxon>Chlorophyta</taxon>
        <taxon>Chloropicophyceae</taxon>
        <taxon>Chloropicales</taxon>
        <taxon>Chloropicaceae</taxon>
        <taxon>Chloropicon</taxon>
    </lineage>
</organism>
<dbReference type="PANTHER" id="PTHR12756:SF11">
    <property type="entry name" value="CYTOSOLIC CARBOXYPEPTIDASE 1"/>
    <property type="match status" value="1"/>
</dbReference>
<evidence type="ECO:0000256" key="2">
    <source>
        <dbReference type="ARBA" id="ARBA00005988"/>
    </source>
</evidence>
<comment type="similarity">
    <text evidence="2 3">Belongs to the peptidase M14 family.</text>
</comment>
<evidence type="ECO:0000256" key="3">
    <source>
        <dbReference type="PROSITE-ProRule" id="PRU01379"/>
    </source>
</evidence>
<dbReference type="GO" id="GO:0008270">
    <property type="term" value="F:zinc ion binding"/>
    <property type="evidence" value="ECO:0007669"/>
    <property type="project" value="InterPro"/>
</dbReference>
<reference evidence="5 6" key="1">
    <citation type="submission" date="2024-03" db="EMBL/GenBank/DDBJ databases">
        <title>Complete genome sequence of the green alga Chloropicon roscoffensis RCC1871.</title>
        <authorList>
            <person name="Lemieux C."/>
            <person name="Pombert J.-F."/>
            <person name="Otis C."/>
            <person name="Turmel M."/>
        </authorList>
    </citation>
    <scope>NUCLEOTIDE SEQUENCE [LARGE SCALE GENOMIC DNA]</scope>
    <source>
        <strain evidence="5 6">RCC1871</strain>
    </source>
</reference>
<dbReference type="AlphaFoldDB" id="A0AAX4PIB0"/>
<gene>
    <name evidence="5" type="ORF">HKI87_12g70230</name>
</gene>
<proteinExistence type="inferred from homology"/>
<dbReference type="GO" id="GO:0006508">
    <property type="term" value="P:proteolysis"/>
    <property type="evidence" value="ECO:0007669"/>
    <property type="project" value="InterPro"/>
</dbReference>
<dbReference type="Pfam" id="PF18027">
    <property type="entry name" value="Pepdidase_M14_N"/>
    <property type="match status" value="1"/>
</dbReference>
<evidence type="ECO:0000313" key="5">
    <source>
        <dbReference type="EMBL" id="WZN65464.1"/>
    </source>
</evidence>
<dbReference type="CDD" id="cd06234">
    <property type="entry name" value="M14_PaCCP-like"/>
    <property type="match status" value="1"/>
</dbReference>
<dbReference type="GO" id="GO:0004181">
    <property type="term" value="F:metallocarboxypeptidase activity"/>
    <property type="evidence" value="ECO:0007669"/>
    <property type="project" value="InterPro"/>
</dbReference>
<dbReference type="InterPro" id="IPR040626">
    <property type="entry name" value="Pepdidase_M14_N"/>
</dbReference>
<dbReference type="InterPro" id="IPR000834">
    <property type="entry name" value="Peptidase_M14"/>
</dbReference>
<evidence type="ECO:0000259" key="4">
    <source>
        <dbReference type="PROSITE" id="PS52035"/>
    </source>
</evidence>
<protein>
    <submittedName>
        <fullName evidence="5">Carboxypeptidase</fullName>
    </submittedName>
</protein>
<feature type="active site" description="Proton donor/acceptor" evidence="3">
    <location>
        <position position="375"/>
    </location>
</feature>
<comment type="cofactor">
    <cofactor evidence="1">
        <name>Zn(2+)</name>
        <dbReference type="ChEBI" id="CHEBI:29105"/>
    </cofactor>
</comment>
<dbReference type="Proteomes" id="UP001472866">
    <property type="component" value="Chromosome 12"/>
</dbReference>
<evidence type="ECO:0000256" key="1">
    <source>
        <dbReference type="ARBA" id="ARBA00001947"/>
    </source>
</evidence>
<evidence type="ECO:0000313" key="6">
    <source>
        <dbReference type="Proteomes" id="UP001472866"/>
    </source>
</evidence>
<dbReference type="PANTHER" id="PTHR12756">
    <property type="entry name" value="CYTOSOLIC CARBOXYPEPTIDASE"/>
    <property type="match status" value="1"/>
</dbReference>
<dbReference type="EMBL" id="CP151512">
    <property type="protein sequence ID" value="WZN65464.1"/>
    <property type="molecule type" value="Genomic_DNA"/>
</dbReference>
<keyword evidence="5" id="KW-0645">Protease</keyword>
<feature type="domain" description="Peptidase M14" evidence="4">
    <location>
        <begin position="147"/>
        <end position="414"/>
    </location>
</feature>
<keyword evidence="6" id="KW-1185">Reference proteome</keyword>
<dbReference type="Gene3D" id="3.40.630.10">
    <property type="entry name" value="Zn peptidases"/>
    <property type="match status" value="1"/>
</dbReference>
<dbReference type="Gene3D" id="2.60.40.3120">
    <property type="match status" value="1"/>
</dbReference>
<name>A0AAX4PIB0_9CHLO</name>
<dbReference type="PROSITE" id="PS52035">
    <property type="entry name" value="PEPTIDASE_M14"/>
    <property type="match status" value="1"/>
</dbReference>
<keyword evidence="5" id="KW-0121">Carboxypeptidase</keyword>